<dbReference type="InterPro" id="IPR001509">
    <property type="entry name" value="Epimerase_deHydtase"/>
</dbReference>
<feature type="domain" description="NAD-dependent epimerase/dehydratase" evidence="1">
    <location>
        <begin position="6"/>
        <end position="181"/>
    </location>
</feature>
<evidence type="ECO:0000313" key="3">
    <source>
        <dbReference type="Proteomes" id="UP000294543"/>
    </source>
</evidence>
<dbReference type="SUPFAM" id="SSF51735">
    <property type="entry name" value="NAD(P)-binding Rossmann-fold domains"/>
    <property type="match status" value="1"/>
</dbReference>
<dbReference type="InterPro" id="IPR036291">
    <property type="entry name" value="NAD(P)-bd_dom_sf"/>
</dbReference>
<sequence>MNRSGIAITGGGGRLGGELGRRLSAAGYAVTLIDTRFPAWLHGPSPGIRLVELDLLSTRAQSVLRRALEGSRVVLHLAGLHGLHLRQGMRIPDIWRSNVEGTWQVCAASMAVGAERVVLASTTALYGPGSPPGDDAMILNEQRAPMPDNPYATAKLAAESIVASTVGSAAEGVSLRLGRFYREDESSYQLRKLSTGLDLEDAADAFVAVCEAPRLPCGVYCVASDLPLPTEARLALGKDCRGVLKQHLPGFVDEVARRGWSLPPRVGRSVDSSKLQSMTRYRPRRSLATLATKWRAEMRSVR</sequence>
<evidence type="ECO:0000259" key="1">
    <source>
        <dbReference type="Pfam" id="PF01370"/>
    </source>
</evidence>
<keyword evidence="3" id="KW-1185">Reference proteome</keyword>
<proteinExistence type="predicted"/>
<dbReference type="Proteomes" id="UP000294543">
    <property type="component" value="Unassembled WGS sequence"/>
</dbReference>
<dbReference type="OrthoDB" id="3174087at2"/>
<dbReference type="PANTHER" id="PTHR43245">
    <property type="entry name" value="BIFUNCTIONAL POLYMYXIN RESISTANCE PROTEIN ARNA"/>
    <property type="match status" value="1"/>
</dbReference>
<dbReference type="Pfam" id="PF01370">
    <property type="entry name" value="Epimerase"/>
    <property type="match status" value="1"/>
</dbReference>
<comment type="caution">
    <text evidence="2">The sequence shown here is derived from an EMBL/GenBank/DDBJ whole genome shotgun (WGS) entry which is preliminary data.</text>
</comment>
<dbReference type="Gene3D" id="3.40.50.720">
    <property type="entry name" value="NAD(P)-binding Rossmann-like Domain"/>
    <property type="match status" value="1"/>
</dbReference>
<accession>A0A4R4X0W4</accession>
<dbReference type="EMBL" id="SMKP01000015">
    <property type="protein sequence ID" value="TDD23833.1"/>
    <property type="molecule type" value="Genomic_DNA"/>
</dbReference>
<organism evidence="2 3">
    <name type="scientific">Nonomuraea diastatica</name>
    <dbReference type="NCBI Taxonomy" id="1848329"/>
    <lineage>
        <taxon>Bacteria</taxon>
        <taxon>Bacillati</taxon>
        <taxon>Actinomycetota</taxon>
        <taxon>Actinomycetes</taxon>
        <taxon>Streptosporangiales</taxon>
        <taxon>Streptosporangiaceae</taxon>
        <taxon>Nonomuraea</taxon>
    </lineage>
</organism>
<dbReference type="InterPro" id="IPR050177">
    <property type="entry name" value="Lipid_A_modif_metabolic_enz"/>
</dbReference>
<evidence type="ECO:0000313" key="2">
    <source>
        <dbReference type="EMBL" id="TDD23833.1"/>
    </source>
</evidence>
<name>A0A4R4X0W4_9ACTN</name>
<reference evidence="2 3" key="1">
    <citation type="submission" date="2019-03" db="EMBL/GenBank/DDBJ databases">
        <title>Draft genome sequences of novel Actinobacteria.</title>
        <authorList>
            <person name="Sahin N."/>
            <person name="Ay H."/>
            <person name="Saygin H."/>
        </authorList>
    </citation>
    <scope>NUCLEOTIDE SEQUENCE [LARGE SCALE GENOMIC DNA]</scope>
    <source>
        <strain evidence="2 3">KC712</strain>
    </source>
</reference>
<protein>
    <submittedName>
        <fullName evidence="2">NAD-dependent epimerase/dehydratase family protein</fullName>
    </submittedName>
</protein>
<dbReference type="AlphaFoldDB" id="A0A4R4X0W4"/>
<dbReference type="RefSeq" id="WP_132506134.1">
    <property type="nucleotide sequence ID" value="NZ_SMKP01000015.1"/>
</dbReference>
<gene>
    <name evidence="2" type="ORF">E1294_07465</name>
</gene>